<keyword evidence="3" id="KW-1185">Reference proteome</keyword>
<accession>A0ABN2Q6Q3</accession>
<gene>
    <name evidence="2" type="ORF">GCM10009754_12140</name>
</gene>
<protein>
    <submittedName>
        <fullName evidence="2">Sialidase family protein</fullName>
    </submittedName>
</protein>
<sequence length="383" mass="41244">MRRLGNLAALLMSLLAVTTLVSPTPAGAAQRQPLGPGEYPRLIRLQHATPSRQGHIVAAMTSQDANMKLTPVFESTDEGGSFQKIGEIRDPEGAAGMCCGTLYELPRKVGRLREGTLIWAASYGQNGGFNRRVGIKLWSSRDGGRNWTFLSEAARSHNTDGVWEPELNVDAGGTLWLHYADETEAPRFAQVLNRVASADGLTWGTKQRTMAIPPDRVRPGMPIVRRLPDGQFYFGYEICNYGKRYCDPYFKISPDGANFGDPGAPGTQIGTAEGNHFQHAQTVTLFPGGPNGTRLLMVGQIYVNPAGTPLPGNGKTLLANDNFGNGPWYPVPAPVEIAKPVNDPCPNYSSTLLPVDGGKNVLQIANEYVGDTCTAFFGKGPAA</sequence>
<feature type="chain" id="PRO_5045357256" evidence="1">
    <location>
        <begin position="29"/>
        <end position="383"/>
    </location>
</feature>
<evidence type="ECO:0000256" key="1">
    <source>
        <dbReference type="SAM" id="SignalP"/>
    </source>
</evidence>
<dbReference type="PANTHER" id="PTHR38792">
    <property type="entry name" value="BNR/ASP-BOX REPEAT DOMAIN PROTEIN (AFU_ORTHOLOGUE AFUA_7G06430)-RELATED"/>
    <property type="match status" value="1"/>
</dbReference>
<comment type="caution">
    <text evidence="2">The sequence shown here is derived from an EMBL/GenBank/DDBJ whole genome shotgun (WGS) entry which is preliminary data.</text>
</comment>
<keyword evidence="1" id="KW-0732">Signal</keyword>
<dbReference type="Proteomes" id="UP001501116">
    <property type="component" value="Unassembled WGS sequence"/>
</dbReference>
<dbReference type="EMBL" id="BAAANN010000004">
    <property type="protein sequence ID" value="GAA1945874.1"/>
    <property type="molecule type" value="Genomic_DNA"/>
</dbReference>
<proteinExistence type="predicted"/>
<organism evidence="2 3">
    <name type="scientific">Amycolatopsis minnesotensis</name>
    <dbReference type="NCBI Taxonomy" id="337894"/>
    <lineage>
        <taxon>Bacteria</taxon>
        <taxon>Bacillati</taxon>
        <taxon>Actinomycetota</taxon>
        <taxon>Actinomycetes</taxon>
        <taxon>Pseudonocardiales</taxon>
        <taxon>Pseudonocardiaceae</taxon>
        <taxon>Amycolatopsis</taxon>
    </lineage>
</organism>
<dbReference type="SUPFAM" id="SSF50939">
    <property type="entry name" value="Sialidases"/>
    <property type="match status" value="1"/>
</dbReference>
<name>A0ABN2Q6Q3_9PSEU</name>
<dbReference type="Gene3D" id="2.120.10.10">
    <property type="match status" value="1"/>
</dbReference>
<evidence type="ECO:0000313" key="2">
    <source>
        <dbReference type="EMBL" id="GAA1945874.1"/>
    </source>
</evidence>
<dbReference type="RefSeq" id="WP_344414337.1">
    <property type="nucleotide sequence ID" value="NZ_BAAANN010000004.1"/>
</dbReference>
<dbReference type="InterPro" id="IPR036278">
    <property type="entry name" value="Sialidase_sf"/>
</dbReference>
<feature type="signal peptide" evidence="1">
    <location>
        <begin position="1"/>
        <end position="28"/>
    </location>
</feature>
<dbReference type="PANTHER" id="PTHR38792:SF3">
    <property type="entry name" value="BNR_ASP-BOX REPEAT DOMAIN PROTEIN (AFU_ORTHOLOGUE AFUA_7G06430)-RELATED"/>
    <property type="match status" value="1"/>
</dbReference>
<evidence type="ECO:0000313" key="3">
    <source>
        <dbReference type="Proteomes" id="UP001501116"/>
    </source>
</evidence>
<reference evidence="2 3" key="1">
    <citation type="journal article" date="2019" name="Int. J. Syst. Evol. Microbiol.">
        <title>The Global Catalogue of Microorganisms (GCM) 10K type strain sequencing project: providing services to taxonomists for standard genome sequencing and annotation.</title>
        <authorList>
            <consortium name="The Broad Institute Genomics Platform"/>
            <consortium name="The Broad Institute Genome Sequencing Center for Infectious Disease"/>
            <person name="Wu L."/>
            <person name="Ma J."/>
        </authorList>
    </citation>
    <scope>NUCLEOTIDE SEQUENCE [LARGE SCALE GENOMIC DNA]</scope>
    <source>
        <strain evidence="2 3">JCM 14545</strain>
    </source>
</reference>